<evidence type="ECO:0000256" key="4">
    <source>
        <dbReference type="HAMAP-Rule" id="MF_00636"/>
    </source>
</evidence>
<gene>
    <name evidence="7" type="primary">rapZ</name>
    <name evidence="7" type="ORF">ACFQGR_06615</name>
</gene>
<feature type="binding site" evidence="4">
    <location>
        <begin position="61"/>
        <end position="64"/>
    </location>
    <ligand>
        <name>GTP</name>
        <dbReference type="ChEBI" id="CHEBI:37565"/>
    </ligand>
</feature>
<dbReference type="PANTHER" id="PTHR30448:SF0">
    <property type="entry name" value="RNASE ADAPTER PROTEIN RAPZ"/>
    <property type="match status" value="1"/>
</dbReference>
<evidence type="ECO:0000256" key="3">
    <source>
        <dbReference type="ARBA" id="ARBA00023134"/>
    </source>
</evidence>
<accession>A0ABW1RU82</accession>
<sequence>MGKKELIIVTGMSGAGKTVAIQAFEDLGYFTVQNLPPAMLPKFWQMISDEENIQRAAVMIDLRSQRFFDDLDEEIHKLRKNSHNKYDMKIIYIDASDEELVARYKETRRSHPLSGEGGTLYGIQLERQKLSEIHDLASGVIHTDDFAPRQLRNYIQQHFGSKDDQANTFMVQVMSFGFKYGLPLDADMILDVRFLTNPYYVASLRNQTGLDRAVADYVWHTDDAEEFYQRISNQIKWLLPKYKAEGKSNFTIAFGCTGGQHRSTAFAHRLSQDLATNWVVNEHHRDIERRKESANQS</sequence>
<dbReference type="InterPro" id="IPR053931">
    <property type="entry name" value="RapZ_C"/>
</dbReference>
<reference evidence="8" key="1">
    <citation type="journal article" date="2019" name="Int. J. Syst. Evol. Microbiol.">
        <title>The Global Catalogue of Microorganisms (GCM) 10K type strain sequencing project: providing services to taxonomists for standard genome sequencing and annotation.</title>
        <authorList>
            <consortium name="The Broad Institute Genomics Platform"/>
            <consortium name="The Broad Institute Genome Sequencing Center for Infectious Disease"/>
            <person name="Wu L."/>
            <person name="Ma J."/>
        </authorList>
    </citation>
    <scope>NUCLEOTIDE SEQUENCE [LARGE SCALE GENOMIC DNA]</scope>
    <source>
        <strain evidence="8">CCM 8924</strain>
    </source>
</reference>
<evidence type="ECO:0000256" key="2">
    <source>
        <dbReference type="ARBA" id="ARBA00022840"/>
    </source>
</evidence>
<dbReference type="HAMAP" id="MF_00636">
    <property type="entry name" value="RapZ_like"/>
    <property type="match status" value="1"/>
</dbReference>
<dbReference type="Pfam" id="PF22740">
    <property type="entry name" value="PapZ_C"/>
    <property type="match status" value="1"/>
</dbReference>
<dbReference type="Proteomes" id="UP001596158">
    <property type="component" value="Unassembled WGS sequence"/>
</dbReference>
<protein>
    <submittedName>
        <fullName evidence="7">RNase adapter RapZ</fullName>
    </submittedName>
</protein>
<dbReference type="InterPro" id="IPR027417">
    <property type="entry name" value="P-loop_NTPase"/>
</dbReference>
<dbReference type="InterPro" id="IPR053930">
    <property type="entry name" value="RapZ-like_N"/>
</dbReference>
<name>A0ABW1RU82_9LACO</name>
<evidence type="ECO:0000313" key="7">
    <source>
        <dbReference type="EMBL" id="MFC6179054.1"/>
    </source>
</evidence>
<feature type="binding site" evidence="4">
    <location>
        <begin position="11"/>
        <end position="18"/>
    </location>
    <ligand>
        <name>ATP</name>
        <dbReference type="ChEBI" id="CHEBI:30616"/>
    </ligand>
</feature>
<evidence type="ECO:0000313" key="8">
    <source>
        <dbReference type="Proteomes" id="UP001596158"/>
    </source>
</evidence>
<dbReference type="Pfam" id="PF03668">
    <property type="entry name" value="RapZ-like_N"/>
    <property type="match status" value="1"/>
</dbReference>
<evidence type="ECO:0000259" key="6">
    <source>
        <dbReference type="Pfam" id="PF22740"/>
    </source>
</evidence>
<keyword evidence="3 4" id="KW-0342">GTP-binding</keyword>
<evidence type="ECO:0000259" key="5">
    <source>
        <dbReference type="Pfam" id="PF03668"/>
    </source>
</evidence>
<dbReference type="RefSeq" id="WP_137600424.1">
    <property type="nucleotide sequence ID" value="NZ_BJDT01000001.1"/>
</dbReference>
<dbReference type="PANTHER" id="PTHR30448">
    <property type="entry name" value="RNASE ADAPTER PROTEIN RAPZ"/>
    <property type="match status" value="1"/>
</dbReference>
<evidence type="ECO:0000256" key="1">
    <source>
        <dbReference type="ARBA" id="ARBA00022741"/>
    </source>
</evidence>
<feature type="domain" description="RapZ C-terminal" evidence="6">
    <location>
        <begin position="170"/>
        <end position="288"/>
    </location>
</feature>
<organism evidence="7 8">
    <name type="scientific">Weissella sagaensis</name>
    <dbReference type="NCBI Taxonomy" id="2559928"/>
    <lineage>
        <taxon>Bacteria</taxon>
        <taxon>Bacillati</taxon>
        <taxon>Bacillota</taxon>
        <taxon>Bacilli</taxon>
        <taxon>Lactobacillales</taxon>
        <taxon>Lactobacillaceae</taxon>
        <taxon>Weissella</taxon>
    </lineage>
</organism>
<comment type="caution">
    <text evidence="7">The sequence shown here is derived from an EMBL/GenBank/DDBJ whole genome shotgun (WGS) entry which is preliminary data.</text>
</comment>
<dbReference type="NCBIfam" id="NF003828">
    <property type="entry name" value="PRK05416.1"/>
    <property type="match status" value="1"/>
</dbReference>
<dbReference type="PIRSF" id="PIRSF005052">
    <property type="entry name" value="P-loopkin"/>
    <property type="match status" value="1"/>
</dbReference>
<dbReference type="SUPFAM" id="SSF52540">
    <property type="entry name" value="P-loop containing nucleoside triphosphate hydrolases"/>
    <property type="match status" value="1"/>
</dbReference>
<feature type="domain" description="RapZ-like N-terminal" evidence="5">
    <location>
        <begin position="5"/>
        <end position="162"/>
    </location>
</feature>
<keyword evidence="8" id="KW-1185">Reference proteome</keyword>
<dbReference type="EMBL" id="JBHSSG010000013">
    <property type="protein sequence ID" value="MFC6179054.1"/>
    <property type="molecule type" value="Genomic_DNA"/>
</dbReference>
<dbReference type="InterPro" id="IPR005337">
    <property type="entry name" value="RapZ-like"/>
</dbReference>
<keyword evidence="1 4" id="KW-0547">Nucleotide-binding</keyword>
<keyword evidence="2 4" id="KW-0067">ATP-binding</keyword>
<proteinExistence type="inferred from homology"/>